<dbReference type="InterPro" id="IPR037657">
    <property type="entry name" value="RIMC1"/>
</dbReference>
<dbReference type="EMBL" id="CALNXK010000048">
    <property type="protein sequence ID" value="CAH3130899.1"/>
    <property type="molecule type" value="Genomic_DNA"/>
</dbReference>
<evidence type="ECO:0000313" key="2">
    <source>
        <dbReference type="Proteomes" id="UP001159405"/>
    </source>
</evidence>
<name>A0ABN8P673_9CNID</name>
<dbReference type="PANTHER" id="PTHR28494">
    <property type="entry name" value="UPF0600 PROTEIN C5ORF51"/>
    <property type="match status" value="1"/>
</dbReference>
<dbReference type="Proteomes" id="UP001159405">
    <property type="component" value="Unassembled WGS sequence"/>
</dbReference>
<gene>
    <name evidence="1" type="ORF">PLOB_00034864</name>
</gene>
<accession>A0ABN8P673</accession>
<dbReference type="PANTHER" id="PTHR28494:SF1">
    <property type="entry name" value="RAB7A-INTERACTING MON1-CCZ1 COMPLEX SUBUNIT 1"/>
    <property type="match status" value="1"/>
</dbReference>
<dbReference type="Pfam" id="PF17716">
    <property type="entry name" value="RIMC1"/>
    <property type="match status" value="1"/>
</dbReference>
<evidence type="ECO:0000313" key="1">
    <source>
        <dbReference type="EMBL" id="CAH3130899.1"/>
    </source>
</evidence>
<sequence>MASDQETSAKTNVICDKLGEIELECFEIRKSTSDLKELELLDKVQDKYRSCGHLLEKWKDAAEKEEVLCMILQQYSQAVLDLTYVIECRLVNDDFPQDRSKEEIGHVVGRLDQPQQLVKEIFGQDGQAIQVLGIDMVECLYWRRGALCYMYCHTVFNNAPRVQLNEWDFIQCAESGVVYLESMLSVRSPLDVDEYENTKDSEMVKFLQEGVFSDTHLLALMYAGELCYWHWQITKEEKDVTLRKFDSVASGRKFLKKFVNIVKGNLQGQQGWDCSRAEQLLTEFPVS</sequence>
<organism evidence="1 2">
    <name type="scientific">Porites lobata</name>
    <dbReference type="NCBI Taxonomy" id="104759"/>
    <lineage>
        <taxon>Eukaryota</taxon>
        <taxon>Metazoa</taxon>
        <taxon>Cnidaria</taxon>
        <taxon>Anthozoa</taxon>
        <taxon>Hexacorallia</taxon>
        <taxon>Scleractinia</taxon>
        <taxon>Fungiina</taxon>
        <taxon>Poritidae</taxon>
        <taxon>Porites</taxon>
    </lineage>
</organism>
<comment type="caution">
    <text evidence="1">The sequence shown here is derived from an EMBL/GenBank/DDBJ whole genome shotgun (WGS) entry which is preliminary data.</text>
</comment>
<keyword evidence="2" id="KW-1185">Reference proteome</keyword>
<proteinExistence type="predicted"/>
<protein>
    <submittedName>
        <fullName evidence="1">Uncharacterized protein</fullName>
    </submittedName>
</protein>
<reference evidence="1 2" key="1">
    <citation type="submission" date="2022-05" db="EMBL/GenBank/DDBJ databases">
        <authorList>
            <consortium name="Genoscope - CEA"/>
            <person name="William W."/>
        </authorList>
    </citation>
    <scope>NUCLEOTIDE SEQUENCE [LARGE SCALE GENOMIC DNA]</scope>
</reference>